<name>A0A6L2MPE9_TANCI</name>
<accession>A0A6L2MPE9</accession>
<comment type="caution">
    <text evidence="2">The sequence shown here is derived from an EMBL/GenBank/DDBJ whole genome shotgun (WGS) entry which is preliminary data.</text>
</comment>
<protein>
    <submittedName>
        <fullName evidence="2">Transposase (Putative), gypsy type</fullName>
    </submittedName>
</protein>
<gene>
    <name evidence="2" type="ORF">Tci_047844</name>
</gene>
<feature type="region of interest" description="Disordered" evidence="1">
    <location>
        <begin position="149"/>
        <end position="176"/>
    </location>
</feature>
<organism evidence="2">
    <name type="scientific">Tanacetum cinerariifolium</name>
    <name type="common">Dalmatian daisy</name>
    <name type="synonym">Chrysanthemum cinerariifolium</name>
    <dbReference type="NCBI Taxonomy" id="118510"/>
    <lineage>
        <taxon>Eukaryota</taxon>
        <taxon>Viridiplantae</taxon>
        <taxon>Streptophyta</taxon>
        <taxon>Embryophyta</taxon>
        <taxon>Tracheophyta</taxon>
        <taxon>Spermatophyta</taxon>
        <taxon>Magnoliopsida</taxon>
        <taxon>eudicotyledons</taxon>
        <taxon>Gunneridae</taxon>
        <taxon>Pentapetalae</taxon>
        <taxon>asterids</taxon>
        <taxon>campanulids</taxon>
        <taxon>Asterales</taxon>
        <taxon>Asteraceae</taxon>
        <taxon>Asteroideae</taxon>
        <taxon>Anthemideae</taxon>
        <taxon>Anthemidinae</taxon>
        <taxon>Tanacetum</taxon>
    </lineage>
</organism>
<proteinExistence type="predicted"/>
<dbReference type="EMBL" id="BKCJ010007168">
    <property type="protein sequence ID" value="GEU75866.1"/>
    <property type="molecule type" value="Genomic_DNA"/>
</dbReference>
<evidence type="ECO:0000313" key="2">
    <source>
        <dbReference type="EMBL" id="GEU75866.1"/>
    </source>
</evidence>
<evidence type="ECO:0000256" key="1">
    <source>
        <dbReference type="SAM" id="MobiDB-lite"/>
    </source>
</evidence>
<dbReference type="AlphaFoldDB" id="A0A6L2MPE9"/>
<reference evidence="2" key="1">
    <citation type="journal article" date="2019" name="Sci. Rep.">
        <title>Draft genome of Tanacetum cinerariifolium, the natural source of mosquito coil.</title>
        <authorList>
            <person name="Yamashiro T."/>
            <person name="Shiraishi A."/>
            <person name="Satake H."/>
            <person name="Nakayama K."/>
        </authorList>
    </citation>
    <scope>NUCLEOTIDE SEQUENCE</scope>
</reference>
<sequence length="563" mass="63067">MITITDIRCALTQKALDTFCELFHIPDEVHHVLPTPNDTMHERPARKIGLYTRFFDFANFRLPLSTFLVDILRHFRINISQLSVIEPFLRFVRLSRHYTLDEENYPWFVDRNREDMDLFAFIHIPDPTKVRVVERNGLRNLSEEDVAVGEPRRLQKKRQAATKAGGSSHPPKKLKSDYGAPNVVAYAGKSPSDLGDLLAKSMLIVESDVEVAATLPFVTSSVSAKPECYIGVLTALERFLISSDSSHHSFNAYEAEEPGTKVVTPVHASMFQDSNSIGTMRPDVAGPSHAPEKELSVGSREVNSENLHEVYVPPWSIPNDSLLDSLDASQEFIDHLAPSACLSAKVRMQTEFCLSERGRFESELEKQTDLLKTKDKKVEDLKAQLFLKEAEAAEAIRLHAEASNFEAMERSLRDELSILNEQREITTPNAQLTAIKSQNNNFVDQVHEPRKAIEKGMQDGLAVGITHCAEGRTLADVAGYNPSTEAKMLMNILRLKDTLAERLGLIGSQPHVDQLMFPIHHTPDKVVFGSTSLSFALDVSNARVRKIKENIMSEGSAPREVFI</sequence>